<comment type="caution">
    <text evidence="1">The sequence shown here is derived from an EMBL/GenBank/DDBJ whole genome shotgun (WGS) entry which is preliminary data.</text>
</comment>
<name>A0A9P5PV76_9AGAR</name>
<proteinExistence type="predicted"/>
<keyword evidence="2" id="KW-1185">Reference proteome</keyword>
<evidence type="ECO:0000313" key="2">
    <source>
        <dbReference type="Proteomes" id="UP000772434"/>
    </source>
</evidence>
<gene>
    <name evidence="1" type="ORF">BDP27DRAFT_589400</name>
</gene>
<dbReference type="Proteomes" id="UP000772434">
    <property type="component" value="Unassembled WGS sequence"/>
</dbReference>
<accession>A0A9P5PV76</accession>
<protein>
    <submittedName>
        <fullName evidence="1">Uncharacterized protein</fullName>
    </submittedName>
</protein>
<dbReference type="EMBL" id="JADNRY010000039">
    <property type="protein sequence ID" value="KAF9070553.1"/>
    <property type="molecule type" value="Genomic_DNA"/>
</dbReference>
<reference evidence="1" key="1">
    <citation type="submission" date="2020-11" db="EMBL/GenBank/DDBJ databases">
        <authorList>
            <consortium name="DOE Joint Genome Institute"/>
            <person name="Ahrendt S."/>
            <person name="Riley R."/>
            <person name="Andreopoulos W."/>
            <person name="Labutti K."/>
            <person name="Pangilinan J."/>
            <person name="Ruiz-Duenas F.J."/>
            <person name="Barrasa J.M."/>
            <person name="Sanchez-Garcia M."/>
            <person name="Camarero S."/>
            <person name="Miyauchi S."/>
            <person name="Serrano A."/>
            <person name="Linde D."/>
            <person name="Babiker R."/>
            <person name="Drula E."/>
            <person name="Ayuso-Fernandez I."/>
            <person name="Pacheco R."/>
            <person name="Padilla G."/>
            <person name="Ferreira P."/>
            <person name="Barriuso J."/>
            <person name="Kellner H."/>
            <person name="Castanera R."/>
            <person name="Alfaro M."/>
            <person name="Ramirez L."/>
            <person name="Pisabarro A.G."/>
            <person name="Kuo A."/>
            <person name="Tritt A."/>
            <person name="Lipzen A."/>
            <person name="He G."/>
            <person name="Yan M."/>
            <person name="Ng V."/>
            <person name="Cullen D."/>
            <person name="Martin F."/>
            <person name="Rosso M.-N."/>
            <person name="Henrissat B."/>
            <person name="Hibbett D."/>
            <person name="Martinez A.T."/>
            <person name="Grigoriev I.V."/>
        </authorList>
    </citation>
    <scope>NUCLEOTIDE SEQUENCE</scope>
    <source>
        <strain evidence="1">AH 40177</strain>
    </source>
</reference>
<organism evidence="1 2">
    <name type="scientific">Rhodocollybia butyracea</name>
    <dbReference type="NCBI Taxonomy" id="206335"/>
    <lineage>
        <taxon>Eukaryota</taxon>
        <taxon>Fungi</taxon>
        <taxon>Dikarya</taxon>
        <taxon>Basidiomycota</taxon>
        <taxon>Agaricomycotina</taxon>
        <taxon>Agaricomycetes</taxon>
        <taxon>Agaricomycetidae</taxon>
        <taxon>Agaricales</taxon>
        <taxon>Marasmiineae</taxon>
        <taxon>Omphalotaceae</taxon>
        <taxon>Rhodocollybia</taxon>
    </lineage>
</organism>
<evidence type="ECO:0000313" key="1">
    <source>
        <dbReference type="EMBL" id="KAF9070553.1"/>
    </source>
</evidence>
<dbReference type="AlphaFoldDB" id="A0A9P5PV76"/>
<sequence>MEYHANTASTFGGEQKYYYTWNQNIHLLRAYPIMERGTTNDKRCISGCLPMQSGPECLATLVENARYKGHTGPCLPYTTDGPRFTKQKLSLPWGDECQFFPVKALRFDDSSNQLYLISFLGRQCYLSGSEGFHFESYLERVDFRYAKNTHFIQIADPC</sequence>